<evidence type="ECO:0000313" key="1">
    <source>
        <dbReference type="EMBL" id="OLP89360.1"/>
    </source>
</evidence>
<dbReference type="AlphaFoldDB" id="A0A1Q9D2E8"/>
<organism evidence="1 2">
    <name type="scientific">Symbiodinium microadriaticum</name>
    <name type="common">Dinoflagellate</name>
    <name type="synonym">Zooxanthella microadriatica</name>
    <dbReference type="NCBI Taxonomy" id="2951"/>
    <lineage>
        <taxon>Eukaryota</taxon>
        <taxon>Sar</taxon>
        <taxon>Alveolata</taxon>
        <taxon>Dinophyceae</taxon>
        <taxon>Suessiales</taxon>
        <taxon>Symbiodiniaceae</taxon>
        <taxon>Symbiodinium</taxon>
    </lineage>
</organism>
<name>A0A1Q9D2E8_SYMMI</name>
<gene>
    <name evidence="1" type="ORF">AK812_SmicGene29186</name>
</gene>
<dbReference type="Proteomes" id="UP000186817">
    <property type="component" value="Unassembled WGS sequence"/>
</dbReference>
<dbReference type="EMBL" id="LSRX01000764">
    <property type="protein sequence ID" value="OLP89360.1"/>
    <property type="molecule type" value="Genomic_DNA"/>
</dbReference>
<evidence type="ECO:0000313" key="2">
    <source>
        <dbReference type="Proteomes" id="UP000186817"/>
    </source>
</evidence>
<accession>A0A1Q9D2E8</accession>
<comment type="caution">
    <text evidence="1">The sequence shown here is derived from an EMBL/GenBank/DDBJ whole genome shotgun (WGS) entry which is preliminary data.</text>
</comment>
<keyword evidence="2" id="KW-1185">Reference proteome</keyword>
<reference evidence="1 2" key="1">
    <citation type="submission" date="2016-02" db="EMBL/GenBank/DDBJ databases">
        <title>Genome analysis of coral dinoflagellate symbionts highlights evolutionary adaptations to a symbiotic lifestyle.</title>
        <authorList>
            <person name="Aranda M."/>
            <person name="Li Y."/>
            <person name="Liew Y.J."/>
            <person name="Baumgarten S."/>
            <person name="Simakov O."/>
            <person name="Wilson M."/>
            <person name="Piel J."/>
            <person name="Ashoor H."/>
            <person name="Bougouffa S."/>
            <person name="Bajic V.B."/>
            <person name="Ryu T."/>
            <person name="Ravasi T."/>
            <person name="Bayer T."/>
            <person name="Micklem G."/>
            <person name="Kim H."/>
            <person name="Bhak J."/>
            <person name="Lajeunesse T.C."/>
            <person name="Voolstra C.R."/>
        </authorList>
    </citation>
    <scope>NUCLEOTIDE SEQUENCE [LARGE SCALE GENOMIC DNA]</scope>
    <source>
        <strain evidence="1 2">CCMP2467</strain>
    </source>
</reference>
<protein>
    <submittedName>
        <fullName evidence="1">Uncharacterized protein</fullName>
    </submittedName>
</protein>
<proteinExistence type="predicted"/>
<sequence>MLLSLFCNTLPTLSRKNSVSGVWQWTSQSMQRPAQAPESDPILLAKRKCQAASSAVRPVFGVLASGYAAVEMLMGSWWLLPMNNAPRAGAYLFRGFGLKVVDVVRMAAFCAPESDPILLAKRKCQAASSAVRPVFGVLASGYAAVEMLMGSWWLLPMNNAPRAGCPEKA</sequence>